<dbReference type="Pfam" id="PF00440">
    <property type="entry name" value="TetR_N"/>
    <property type="match status" value="1"/>
</dbReference>
<evidence type="ECO:0000259" key="4">
    <source>
        <dbReference type="Pfam" id="PF00440"/>
    </source>
</evidence>
<dbReference type="Gene3D" id="1.10.357.10">
    <property type="entry name" value="Tetracycline Repressor, domain 2"/>
    <property type="match status" value="1"/>
</dbReference>
<dbReference type="GO" id="GO:0003677">
    <property type="term" value="F:DNA binding"/>
    <property type="evidence" value="ECO:0007669"/>
    <property type="project" value="UniProtKB-KW"/>
</dbReference>
<evidence type="ECO:0000256" key="2">
    <source>
        <dbReference type="ARBA" id="ARBA00023125"/>
    </source>
</evidence>
<comment type="caution">
    <text evidence="6">The sequence shown here is derived from an EMBL/GenBank/DDBJ whole genome shotgun (WGS) entry which is preliminary data.</text>
</comment>
<dbReference type="InterPro" id="IPR011075">
    <property type="entry name" value="TetR_C"/>
</dbReference>
<dbReference type="InterPro" id="IPR009057">
    <property type="entry name" value="Homeodomain-like_sf"/>
</dbReference>
<evidence type="ECO:0000313" key="7">
    <source>
        <dbReference type="Proteomes" id="UP000264217"/>
    </source>
</evidence>
<gene>
    <name evidence="6" type="ORF">D0C36_16805</name>
</gene>
<dbReference type="PANTHER" id="PTHR47506:SF1">
    <property type="entry name" value="HTH-TYPE TRANSCRIPTIONAL REGULATOR YJDC"/>
    <property type="match status" value="1"/>
</dbReference>
<dbReference type="AlphaFoldDB" id="A0A372NNX2"/>
<sequence>MAGRPRIYNDENIIDKAIEVFRGKCFDAASTDELLAAMGIGKGSFYLNFKGGKEELYQRSLKRFAENLNRKMEAEMERSGDAMGYIKNLFLKMANIPSAQKDRGCYYGDALVQLSAKDKANKELAVYLLKDLHRIFTSAVKSGQEQGKVAKDKDPETLGWYLINFWNGIHITKRMEKSPEILKSIIEGNFKLLE</sequence>
<keyword evidence="2" id="KW-0238">DNA-binding</keyword>
<dbReference type="PANTHER" id="PTHR47506">
    <property type="entry name" value="TRANSCRIPTIONAL REGULATORY PROTEIN"/>
    <property type="match status" value="1"/>
</dbReference>
<dbReference type="SUPFAM" id="SSF48498">
    <property type="entry name" value="Tetracyclin repressor-like, C-terminal domain"/>
    <property type="match status" value="1"/>
</dbReference>
<dbReference type="EMBL" id="QWDC01000003">
    <property type="protein sequence ID" value="RFZ90624.1"/>
    <property type="molecule type" value="Genomic_DNA"/>
</dbReference>
<keyword evidence="3" id="KW-0804">Transcription</keyword>
<name>A0A372NNX2_9SPHI</name>
<evidence type="ECO:0000256" key="1">
    <source>
        <dbReference type="ARBA" id="ARBA00023015"/>
    </source>
</evidence>
<dbReference type="SUPFAM" id="SSF46689">
    <property type="entry name" value="Homeodomain-like"/>
    <property type="match status" value="1"/>
</dbReference>
<organism evidence="6 7">
    <name type="scientific">Mucilaginibacter conchicola</name>
    <dbReference type="NCBI Taxonomy" id="2303333"/>
    <lineage>
        <taxon>Bacteria</taxon>
        <taxon>Pseudomonadati</taxon>
        <taxon>Bacteroidota</taxon>
        <taxon>Sphingobacteriia</taxon>
        <taxon>Sphingobacteriales</taxon>
        <taxon>Sphingobacteriaceae</taxon>
        <taxon>Mucilaginibacter</taxon>
    </lineage>
</organism>
<protein>
    <submittedName>
        <fullName evidence="6">TetR/AcrR family transcriptional regulator</fullName>
    </submittedName>
</protein>
<feature type="domain" description="Tetracyclin repressor-like C-terminal" evidence="5">
    <location>
        <begin position="100"/>
        <end position="185"/>
    </location>
</feature>
<evidence type="ECO:0000256" key="3">
    <source>
        <dbReference type="ARBA" id="ARBA00023163"/>
    </source>
</evidence>
<evidence type="ECO:0000259" key="5">
    <source>
        <dbReference type="Pfam" id="PF16925"/>
    </source>
</evidence>
<keyword evidence="1" id="KW-0805">Transcription regulation</keyword>
<reference evidence="6 7" key="1">
    <citation type="submission" date="2018-08" db="EMBL/GenBank/DDBJ databases">
        <title>Mucilaginibacter sp. MYSH2.</title>
        <authorList>
            <person name="Seo T."/>
        </authorList>
    </citation>
    <scope>NUCLEOTIDE SEQUENCE [LARGE SCALE GENOMIC DNA]</scope>
    <source>
        <strain evidence="6 7">MYSH2</strain>
    </source>
</reference>
<evidence type="ECO:0000313" key="6">
    <source>
        <dbReference type="EMBL" id="RFZ90624.1"/>
    </source>
</evidence>
<dbReference type="InterPro" id="IPR036271">
    <property type="entry name" value="Tet_transcr_reg_TetR-rel_C_sf"/>
</dbReference>
<keyword evidence="7" id="KW-1185">Reference proteome</keyword>
<accession>A0A372NNX2</accession>
<dbReference type="Pfam" id="PF16925">
    <property type="entry name" value="TetR_C_13"/>
    <property type="match status" value="1"/>
</dbReference>
<dbReference type="InterPro" id="IPR001647">
    <property type="entry name" value="HTH_TetR"/>
</dbReference>
<proteinExistence type="predicted"/>
<dbReference type="OrthoDB" id="9795242at2"/>
<dbReference type="RefSeq" id="WP_117392828.1">
    <property type="nucleotide sequence ID" value="NZ_QWDC01000003.1"/>
</dbReference>
<feature type="domain" description="HTH tetR-type" evidence="4">
    <location>
        <begin position="13"/>
        <end position="58"/>
    </location>
</feature>
<dbReference type="Proteomes" id="UP000264217">
    <property type="component" value="Unassembled WGS sequence"/>
</dbReference>